<organism evidence="3 4">
    <name type="scientific">Mycolicibacterium crocinum</name>
    <dbReference type="NCBI Taxonomy" id="388459"/>
    <lineage>
        <taxon>Bacteria</taxon>
        <taxon>Bacillati</taxon>
        <taxon>Actinomycetota</taxon>
        <taxon>Actinomycetes</taxon>
        <taxon>Mycobacteriales</taxon>
        <taxon>Mycobacteriaceae</taxon>
        <taxon>Mycolicibacterium</taxon>
    </lineage>
</organism>
<evidence type="ECO:0000313" key="4">
    <source>
        <dbReference type="Proteomes" id="UP001055337"/>
    </source>
</evidence>
<accession>A0ABY3TKV4</accession>
<name>A0ABY3TKV4_9MYCO</name>
<dbReference type="EMBL" id="CP092362">
    <property type="protein sequence ID" value="ULN41367.1"/>
    <property type="molecule type" value="Genomic_DNA"/>
</dbReference>
<dbReference type="RefSeq" id="WP_240177976.1">
    <property type="nucleotide sequence ID" value="NZ_CP092362.2"/>
</dbReference>
<evidence type="ECO:0000256" key="1">
    <source>
        <dbReference type="SAM" id="MobiDB-lite"/>
    </source>
</evidence>
<feature type="region of interest" description="Disordered" evidence="1">
    <location>
        <begin position="81"/>
        <end position="105"/>
    </location>
</feature>
<evidence type="ECO:0000313" key="3">
    <source>
        <dbReference type="EMBL" id="ULN41367.1"/>
    </source>
</evidence>
<sequence length="126" mass="12612">MSAVNTRKRSVCLLASVSAVVVLDAVACGSKGATGPTTVTVTSTPTTTTTSAAAATHHQYNSGSGGGAQPPQTIVQTQDPQTVTNTETATQTETSVATSIQTSTQTVTVAPTRQFGPNGFGNRNGG</sequence>
<reference evidence="3" key="1">
    <citation type="submission" date="2022-08" db="EMBL/GenBank/DDBJ databases">
        <title>Whole genome sequencing of non-tuberculosis mycobacteria type-strains.</title>
        <authorList>
            <person name="Igarashi Y."/>
            <person name="Osugi A."/>
            <person name="Mitarai S."/>
        </authorList>
    </citation>
    <scope>NUCLEOTIDE SEQUENCE</scope>
    <source>
        <strain evidence="3">JCM 16369</strain>
    </source>
</reference>
<gene>
    <name evidence="3" type="ORF">MI149_27945</name>
</gene>
<feature type="chain" id="PRO_5046328749" description="Lipoprotein" evidence="2">
    <location>
        <begin position="28"/>
        <end position="126"/>
    </location>
</feature>
<dbReference type="Proteomes" id="UP001055337">
    <property type="component" value="Chromosome"/>
</dbReference>
<keyword evidence="4" id="KW-1185">Reference proteome</keyword>
<keyword evidence="2" id="KW-0732">Signal</keyword>
<protein>
    <recommendedName>
        <fullName evidence="5">Lipoprotein</fullName>
    </recommendedName>
</protein>
<proteinExistence type="predicted"/>
<evidence type="ECO:0008006" key="5">
    <source>
        <dbReference type="Google" id="ProtNLM"/>
    </source>
</evidence>
<feature type="signal peptide" evidence="2">
    <location>
        <begin position="1"/>
        <end position="27"/>
    </location>
</feature>
<evidence type="ECO:0000256" key="2">
    <source>
        <dbReference type="SAM" id="SignalP"/>
    </source>
</evidence>